<comment type="caution">
    <text evidence="2">The sequence shown here is derived from an EMBL/GenBank/DDBJ whole genome shotgun (WGS) entry which is preliminary data.</text>
</comment>
<accession>A0A9P4QP04</accession>
<dbReference type="OrthoDB" id="407198at2759"/>
<dbReference type="Gene3D" id="3.30.420.10">
    <property type="entry name" value="Ribonuclease H-like superfamily/Ribonuclease H"/>
    <property type="match status" value="1"/>
</dbReference>
<dbReference type="GO" id="GO:0004523">
    <property type="term" value="F:RNA-DNA hybrid ribonuclease activity"/>
    <property type="evidence" value="ECO:0007669"/>
    <property type="project" value="InterPro"/>
</dbReference>
<dbReference type="PROSITE" id="PS50879">
    <property type="entry name" value="RNASE_H_1"/>
    <property type="match status" value="1"/>
</dbReference>
<dbReference type="AlphaFoldDB" id="A0A9P4QP04"/>
<sequence length="100" mass="11365">MNDDLLAKISAIIKDRDAGFAATHFYWCKGHSGDYGNEQADRLANMASKSSRNRLCKQVGRGVQGVLSMVQVWCWCDEMYVGRMACEQPYVHDDRSHVYT</sequence>
<dbReference type="EMBL" id="ML996205">
    <property type="protein sequence ID" value="KAF2730998.1"/>
    <property type="molecule type" value="Genomic_DNA"/>
</dbReference>
<evidence type="ECO:0000259" key="1">
    <source>
        <dbReference type="PROSITE" id="PS50879"/>
    </source>
</evidence>
<name>A0A9P4QP04_9PLEO</name>
<evidence type="ECO:0000313" key="2">
    <source>
        <dbReference type="EMBL" id="KAF2730998.1"/>
    </source>
</evidence>
<dbReference type="InterPro" id="IPR012337">
    <property type="entry name" value="RNaseH-like_sf"/>
</dbReference>
<organism evidence="2 3">
    <name type="scientific">Polyplosphaeria fusca</name>
    <dbReference type="NCBI Taxonomy" id="682080"/>
    <lineage>
        <taxon>Eukaryota</taxon>
        <taxon>Fungi</taxon>
        <taxon>Dikarya</taxon>
        <taxon>Ascomycota</taxon>
        <taxon>Pezizomycotina</taxon>
        <taxon>Dothideomycetes</taxon>
        <taxon>Pleosporomycetidae</taxon>
        <taxon>Pleosporales</taxon>
        <taxon>Tetraplosphaeriaceae</taxon>
        <taxon>Polyplosphaeria</taxon>
    </lineage>
</organism>
<evidence type="ECO:0000313" key="3">
    <source>
        <dbReference type="Proteomes" id="UP000799444"/>
    </source>
</evidence>
<dbReference type="Proteomes" id="UP000799444">
    <property type="component" value="Unassembled WGS sequence"/>
</dbReference>
<gene>
    <name evidence="2" type="ORF">EJ04DRAFT_22417</name>
</gene>
<keyword evidence="3" id="KW-1185">Reference proteome</keyword>
<reference evidence="2" key="1">
    <citation type="journal article" date="2020" name="Stud. Mycol.">
        <title>101 Dothideomycetes genomes: a test case for predicting lifestyles and emergence of pathogens.</title>
        <authorList>
            <person name="Haridas S."/>
            <person name="Albert R."/>
            <person name="Binder M."/>
            <person name="Bloem J."/>
            <person name="Labutti K."/>
            <person name="Salamov A."/>
            <person name="Andreopoulos B."/>
            <person name="Baker S."/>
            <person name="Barry K."/>
            <person name="Bills G."/>
            <person name="Bluhm B."/>
            <person name="Cannon C."/>
            <person name="Castanera R."/>
            <person name="Culley D."/>
            <person name="Daum C."/>
            <person name="Ezra D."/>
            <person name="Gonzalez J."/>
            <person name="Henrissat B."/>
            <person name="Kuo A."/>
            <person name="Liang C."/>
            <person name="Lipzen A."/>
            <person name="Lutzoni F."/>
            <person name="Magnuson J."/>
            <person name="Mondo S."/>
            <person name="Nolan M."/>
            <person name="Ohm R."/>
            <person name="Pangilinan J."/>
            <person name="Park H.-J."/>
            <person name="Ramirez L."/>
            <person name="Alfaro M."/>
            <person name="Sun H."/>
            <person name="Tritt A."/>
            <person name="Yoshinaga Y."/>
            <person name="Zwiers L.-H."/>
            <person name="Turgeon B."/>
            <person name="Goodwin S."/>
            <person name="Spatafora J."/>
            <person name="Crous P."/>
            <person name="Grigoriev I."/>
        </authorList>
    </citation>
    <scope>NUCLEOTIDE SEQUENCE</scope>
    <source>
        <strain evidence="2">CBS 125425</strain>
    </source>
</reference>
<dbReference type="SUPFAM" id="SSF53098">
    <property type="entry name" value="Ribonuclease H-like"/>
    <property type="match status" value="1"/>
</dbReference>
<protein>
    <recommendedName>
        <fullName evidence="1">RNase H type-1 domain-containing protein</fullName>
    </recommendedName>
</protein>
<dbReference type="Pfam" id="PF00075">
    <property type="entry name" value="RNase_H"/>
    <property type="match status" value="1"/>
</dbReference>
<proteinExistence type="predicted"/>
<feature type="domain" description="RNase H type-1" evidence="1">
    <location>
        <begin position="1"/>
        <end position="49"/>
    </location>
</feature>
<dbReference type="GO" id="GO:0003676">
    <property type="term" value="F:nucleic acid binding"/>
    <property type="evidence" value="ECO:0007669"/>
    <property type="project" value="InterPro"/>
</dbReference>
<dbReference type="InterPro" id="IPR002156">
    <property type="entry name" value="RNaseH_domain"/>
</dbReference>
<dbReference type="InterPro" id="IPR036397">
    <property type="entry name" value="RNaseH_sf"/>
</dbReference>